<proteinExistence type="predicted"/>
<feature type="coiled-coil region" evidence="1">
    <location>
        <begin position="28"/>
        <end position="55"/>
    </location>
</feature>
<dbReference type="EMBL" id="OU896720">
    <property type="protein sequence ID" value="CAG9816525.1"/>
    <property type="molecule type" value="Genomic_DNA"/>
</dbReference>
<dbReference type="AlphaFoldDB" id="A0A9N9X1U6"/>
<dbReference type="OrthoDB" id="6811187at2759"/>
<reference evidence="2" key="2">
    <citation type="submission" date="2022-10" db="EMBL/GenBank/DDBJ databases">
        <authorList>
            <consortium name="ENA_rothamsted_submissions"/>
            <consortium name="culmorum"/>
            <person name="King R."/>
        </authorList>
    </citation>
    <scope>NUCLEOTIDE SEQUENCE</scope>
</reference>
<dbReference type="Proteomes" id="UP001153737">
    <property type="component" value="Chromosome 14"/>
</dbReference>
<keyword evidence="1" id="KW-0175">Coiled coil</keyword>
<name>A0A9N9X1U6_PHACE</name>
<protein>
    <submittedName>
        <fullName evidence="2">Uncharacterized protein</fullName>
    </submittedName>
</protein>
<evidence type="ECO:0000256" key="1">
    <source>
        <dbReference type="SAM" id="Coils"/>
    </source>
</evidence>
<evidence type="ECO:0000313" key="2">
    <source>
        <dbReference type="EMBL" id="CAG9816525.1"/>
    </source>
</evidence>
<sequence length="253" mass="29015">MPESDFFDAMEDITSTGKLHSKMFIYIIKQKDCLINELQDKIRILNAQIELLNKINSAIHIDENSIHNKPSANKKDEDKVSKKIVPIPDKNIGNSINNQNKTKTRAMTRIPEDTPQQFYSVASSSQTSGITPNTLSSALNEVNTKSTMEKYININKEEEWKTVHTRKKPRRNSIVGNNTDDKIKGVPKYVFLHVCRVDPVTTQQDLKDQLKKHFPEVTCELLTSKQPTIYSSFKVKTQMAQSHDLEYKSICFR</sequence>
<reference evidence="2" key="1">
    <citation type="submission" date="2022-01" db="EMBL/GenBank/DDBJ databases">
        <authorList>
            <person name="King R."/>
        </authorList>
    </citation>
    <scope>NUCLEOTIDE SEQUENCE</scope>
</reference>
<keyword evidence="3" id="KW-1185">Reference proteome</keyword>
<accession>A0A9N9X1U6</accession>
<organism evidence="2 3">
    <name type="scientific">Phaedon cochleariae</name>
    <name type="common">Mustard beetle</name>
    <dbReference type="NCBI Taxonomy" id="80249"/>
    <lineage>
        <taxon>Eukaryota</taxon>
        <taxon>Metazoa</taxon>
        <taxon>Ecdysozoa</taxon>
        <taxon>Arthropoda</taxon>
        <taxon>Hexapoda</taxon>
        <taxon>Insecta</taxon>
        <taxon>Pterygota</taxon>
        <taxon>Neoptera</taxon>
        <taxon>Endopterygota</taxon>
        <taxon>Coleoptera</taxon>
        <taxon>Polyphaga</taxon>
        <taxon>Cucujiformia</taxon>
        <taxon>Chrysomeloidea</taxon>
        <taxon>Chrysomelidae</taxon>
        <taxon>Chrysomelinae</taxon>
        <taxon>Chrysomelini</taxon>
        <taxon>Phaedon</taxon>
    </lineage>
</organism>
<evidence type="ECO:0000313" key="3">
    <source>
        <dbReference type="Proteomes" id="UP001153737"/>
    </source>
</evidence>
<gene>
    <name evidence="2" type="ORF">PHAECO_LOCUS4036</name>
</gene>